<dbReference type="Proteomes" id="UP001158049">
    <property type="component" value="Unassembled WGS sequence"/>
</dbReference>
<keyword evidence="1" id="KW-0472">Membrane</keyword>
<feature type="transmembrane region" description="Helical" evidence="1">
    <location>
        <begin position="27"/>
        <end position="45"/>
    </location>
</feature>
<protein>
    <submittedName>
        <fullName evidence="2">Uncharacterized protein</fullName>
    </submittedName>
</protein>
<keyword evidence="1" id="KW-0812">Transmembrane</keyword>
<dbReference type="RefSeq" id="WP_283444013.1">
    <property type="nucleotide sequence ID" value="NZ_FXUL01000017.1"/>
</dbReference>
<sequence length="179" mass="19717">MINERRTSHGRRVVDFLCESKSHTWKAILGIAILVVLLIFTGMQIQAWRESAERSALIAAGQETLATCERRIISVRDYFGNQAAERAEVVEEVKRLADETLRIQKETLSLIQRRAPVTDRIARKVEQIDAKATTAAVAATDAKVEAARAATALESSTPVTPKAAGEINDAVRAINRSHK</sequence>
<evidence type="ECO:0000256" key="1">
    <source>
        <dbReference type="SAM" id="Phobius"/>
    </source>
</evidence>
<evidence type="ECO:0000313" key="3">
    <source>
        <dbReference type="Proteomes" id="UP001158049"/>
    </source>
</evidence>
<accession>A0ABY1QIM3</accession>
<dbReference type="EMBL" id="FXUL01000017">
    <property type="protein sequence ID" value="SMP72028.1"/>
    <property type="molecule type" value="Genomic_DNA"/>
</dbReference>
<comment type="caution">
    <text evidence="2">The sequence shown here is derived from an EMBL/GenBank/DDBJ whole genome shotgun (WGS) entry which is preliminary data.</text>
</comment>
<proteinExistence type="predicted"/>
<keyword evidence="1" id="KW-1133">Transmembrane helix</keyword>
<evidence type="ECO:0000313" key="2">
    <source>
        <dbReference type="EMBL" id="SMP72028.1"/>
    </source>
</evidence>
<name>A0ABY1QIM3_9BURK</name>
<gene>
    <name evidence="2" type="ORF">SAMN06295970_117114</name>
</gene>
<dbReference type="SUPFAM" id="SSF58104">
    <property type="entry name" value="Methyl-accepting chemotaxis protein (MCP) signaling domain"/>
    <property type="match status" value="1"/>
</dbReference>
<organism evidence="2 3">
    <name type="scientific">Noviherbaspirillum suwonense</name>
    <dbReference type="NCBI Taxonomy" id="1224511"/>
    <lineage>
        <taxon>Bacteria</taxon>
        <taxon>Pseudomonadati</taxon>
        <taxon>Pseudomonadota</taxon>
        <taxon>Betaproteobacteria</taxon>
        <taxon>Burkholderiales</taxon>
        <taxon>Oxalobacteraceae</taxon>
        <taxon>Noviherbaspirillum</taxon>
    </lineage>
</organism>
<reference evidence="2 3" key="1">
    <citation type="submission" date="2017-05" db="EMBL/GenBank/DDBJ databases">
        <authorList>
            <person name="Varghese N."/>
            <person name="Submissions S."/>
        </authorList>
    </citation>
    <scope>NUCLEOTIDE SEQUENCE [LARGE SCALE GENOMIC DNA]</scope>
    <source>
        <strain evidence="2 3">DSM 26001</strain>
    </source>
</reference>
<keyword evidence="3" id="KW-1185">Reference proteome</keyword>